<protein>
    <submittedName>
        <fullName evidence="2">Nuclease-related domain-containing protein</fullName>
    </submittedName>
</protein>
<proteinExistence type="predicted"/>
<evidence type="ECO:0000313" key="2">
    <source>
        <dbReference type="EMBL" id="MFC6037978.1"/>
    </source>
</evidence>
<dbReference type="EMBL" id="JBHSRI010000002">
    <property type="protein sequence ID" value="MFC6037978.1"/>
    <property type="molecule type" value="Genomic_DNA"/>
</dbReference>
<reference evidence="3" key="1">
    <citation type="journal article" date="2019" name="Int. J. Syst. Evol. Microbiol.">
        <title>The Global Catalogue of Microorganisms (GCM) 10K type strain sequencing project: providing services to taxonomists for standard genome sequencing and annotation.</title>
        <authorList>
            <consortium name="The Broad Institute Genomics Platform"/>
            <consortium name="The Broad Institute Genome Sequencing Center for Infectious Disease"/>
            <person name="Wu L."/>
            <person name="Ma J."/>
        </authorList>
    </citation>
    <scope>NUCLEOTIDE SEQUENCE [LARGE SCALE GENOMIC DNA]</scope>
    <source>
        <strain evidence="3">CCUG 54527</strain>
    </source>
</reference>
<evidence type="ECO:0000313" key="3">
    <source>
        <dbReference type="Proteomes" id="UP001596170"/>
    </source>
</evidence>
<keyword evidence="3" id="KW-1185">Reference proteome</keyword>
<dbReference type="Pfam" id="PF08378">
    <property type="entry name" value="NERD"/>
    <property type="match status" value="1"/>
</dbReference>
<comment type="caution">
    <text evidence="2">The sequence shown here is derived from an EMBL/GenBank/DDBJ whole genome shotgun (WGS) entry which is preliminary data.</text>
</comment>
<sequence length="315" mass="37493">MIIKKRSAQLNFLGQAALKKRLDIGHFRFNEVENNYFRSKAGVSGEDFVDQQLARYEHPETHFIIHDLHLKASSFFQIDNLFVTQSYALIIEVKNIKHTVELMQNPHYMKQTNPEGKVVIMDSPEEQLDKNIIWLRDWMLRRNWFLPVEGVIVFTNSDSHIIPNNCKYDIVRPRYLTKKIRKMTTSREVLSQEELMKLGEEFLLNHREYEHKALHAKYNLNSADIITGVECPVCFEIGMKWSKRKWICSNDHSSKNAHLQTLDDYFFIFGPEINNTFRRFFHIKSKDVVKRMLKKMNLVEVGKGRWRRYRKLLSK</sequence>
<dbReference type="InterPro" id="IPR011528">
    <property type="entry name" value="NERD"/>
</dbReference>
<evidence type="ECO:0000259" key="1">
    <source>
        <dbReference type="PROSITE" id="PS50965"/>
    </source>
</evidence>
<dbReference type="Proteomes" id="UP001596170">
    <property type="component" value="Unassembled WGS sequence"/>
</dbReference>
<organism evidence="2 3">
    <name type="scientific">Paenisporosarcina macmurdoensis</name>
    <dbReference type="NCBI Taxonomy" id="212659"/>
    <lineage>
        <taxon>Bacteria</taxon>
        <taxon>Bacillati</taxon>
        <taxon>Bacillota</taxon>
        <taxon>Bacilli</taxon>
        <taxon>Bacillales</taxon>
        <taxon>Caryophanaceae</taxon>
        <taxon>Paenisporosarcina</taxon>
    </lineage>
</organism>
<dbReference type="PROSITE" id="PS50965">
    <property type="entry name" value="NERD"/>
    <property type="match status" value="1"/>
</dbReference>
<name>A0ABW1L158_9BACL</name>
<gene>
    <name evidence="2" type="ORF">ACFPYN_00795</name>
</gene>
<dbReference type="RefSeq" id="WP_377731975.1">
    <property type="nucleotide sequence ID" value="NZ_JBHSRI010000002.1"/>
</dbReference>
<accession>A0ABW1L158</accession>
<feature type="domain" description="NERD" evidence="1">
    <location>
        <begin position="41"/>
        <end position="158"/>
    </location>
</feature>